<sequence length="70" mass="7740">MVNFVKDDGAIHGYGGASATVQYSDMAASYVCQFNLLYEESIEFNRFGLRDNVAQICVLEFINQNGSLPP</sequence>
<dbReference type="AlphaFoldDB" id="A0A2K3NIL1"/>
<dbReference type="Proteomes" id="UP000236291">
    <property type="component" value="Unassembled WGS sequence"/>
</dbReference>
<reference evidence="1 2" key="1">
    <citation type="journal article" date="2014" name="Am. J. Bot.">
        <title>Genome assembly and annotation for red clover (Trifolium pratense; Fabaceae).</title>
        <authorList>
            <person name="Istvanek J."/>
            <person name="Jaros M."/>
            <person name="Krenek A."/>
            <person name="Repkova J."/>
        </authorList>
    </citation>
    <scope>NUCLEOTIDE SEQUENCE [LARGE SCALE GENOMIC DNA]</scope>
    <source>
        <strain evidence="2">cv. Tatra</strain>
        <tissue evidence="1">Young leaves</tissue>
    </source>
</reference>
<comment type="caution">
    <text evidence="1">The sequence shown here is derived from an EMBL/GenBank/DDBJ whole genome shotgun (WGS) entry which is preliminary data.</text>
</comment>
<protein>
    <submittedName>
        <fullName evidence="1">Uncharacterized protein</fullName>
    </submittedName>
</protein>
<evidence type="ECO:0000313" key="1">
    <source>
        <dbReference type="EMBL" id="PNY02857.1"/>
    </source>
</evidence>
<reference evidence="1 2" key="2">
    <citation type="journal article" date="2017" name="Front. Plant Sci.">
        <title>Gene Classification and Mining of Molecular Markers Useful in Red Clover (Trifolium pratense) Breeding.</title>
        <authorList>
            <person name="Istvanek J."/>
            <person name="Dluhosova J."/>
            <person name="Dluhos P."/>
            <person name="Patkova L."/>
            <person name="Nedelnik J."/>
            <person name="Repkova J."/>
        </authorList>
    </citation>
    <scope>NUCLEOTIDE SEQUENCE [LARGE SCALE GENOMIC DNA]</scope>
    <source>
        <strain evidence="2">cv. Tatra</strain>
        <tissue evidence="1">Young leaves</tissue>
    </source>
</reference>
<organism evidence="1 2">
    <name type="scientific">Trifolium pratense</name>
    <name type="common">Red clover</name>
    <dbReference type="NCBI Taxonomy" id="57577"/>
    <lineage>
        <taxon>Eukaryota</taxon>
        <taxon>Viridiplantae</taxon>
        <taxon>Streptophyta</taxon>
        <taxon>Embryophyta</taxon>
        <taxon>Tracheophyta</taxon>
        <taxon>Spermatophyta</taxon>
        <taxon>Magnoliopsida</taxon>
        <taxon>eudicotyledons</taxon>
        <taxon>Gunneridae</taxon>
        <taxon>Pentapetalae</taxon>
        <taxon>rosids</taxon>
        <taxon>fabids</taxon>
        <taxon>Fabales</taxon>
        <taxon>Fabaceae</taxon>
        <taxon>Papilionoideae</taxon>
        <taxon>50 kb inversion clade</taxon>
        <taxon>NPAAA clade</taxon>
        <taxon>Hologalegina</taxon>
        <taxon>IRL clade</taxon>
        <taxon>Trifolieae</taxon>
        <taxon>Trifolium</taxon>
    </lineage>
</organism>
<evidence type="ECO:0000313" key="2">
    <source>
        <dbReference type="Proteomes" id="UP000236291"/>
    </source>
</evidence>
<name>A0A2K3NIL1_TRIPR</name>
<feature type="non-terminal residue" evidence="1">
    <location>
        <position position="70"/>
    </location>
</feature>
<gene>
    <name evidence="1" type="ORF">L195_g026177</name>
</gene>
<dbReference type="EMBL" id="ASHM01021901">
    <property type="protein sequence ID" value="PNY02857.1"/>
    <property type="molecule type" value="Genomic_DNA"/>
</dbReference>
<dbReference type="ExpressionAtlas" id="A0A2K3NIL1">
    <property type="expression patterns" value="baseline"/>
</dbReference>
<proteinExistence type="predicted"/>
<accession>A0A2K3NIL1</accession>